<reference evidence="4" key="2">
    <citation type="journal article" date="2023" name="Int. J. Mol. Sci.">
        <title>De Novo Assembly and Annotation of 11 Diverse Shrub Willow (Salix) Genomes Reveals Novel Gene Organization in Sex-Linked Regions.</title>
        <authorList>
            <person name="Hyden B."/>
            <person name="Feng K."/>
            <person name="Yates T.B."/>
            <person name="Jawdy S."/>
            <person name="Cereghino C."/>
            <person name="Smart L.B."/>
            <person name="Muchero W."/>
        </authorList>
    </citation>
    <scope>NUCLEOTIDE SEQUENCE [LARGE SCALE GENOMIC DNA]</scope>
    <source>
        <tissue evidence="4">Shoot tip</tissue>
    </source>
</reference>
<dbReference type="InterPro" id="IPR045344">
    <property type="entry name" value="C-JID"/>
</dbReference>
<feature type="domain" description="C-JID" evidence="3">
    <location>
        <begin position="20"/>
        <end position="189"/>
    </location>
</feature>
<comment type="caution">
    <text evidence="4">The sequence shown here is derived from an EMBL/GenBank/DDBJ whole genome shotgun (WGS) entry which is preliminary data.</text>
</comment>
<proteinExistence type="predicted"/>
<organism evidence="4 5">
    <name type="scientific">Salix viminalis</name>
    <name type="common">Common osier</name>
    <name type="synonym">Basket willow</name>
    <dbReference type="NCBI Taxonomy" id="40686"/>
    <lineage>
        <taxon>Eukaryota</taxon>
        <taxon>Viridiplantae</taxon>
        <taxon>Streptophyta</taxon>
        <taxon>Embryophyta</taxon>
        <taxon>Tracheophyta</taxon>
        <taxon>Spermatophyta</taxon>
        <taxon>Magnoliopsida</taxon>
        <taxon>eudicotyledons</taxon>
        <taxon>Gunneridae</taxon>
        <taxon>Pentapetalae</taxon>
        <taxon>rosids</taxon>
        <taxon>fabids</taxon>
        <taxon>Malpighiales</taxon>
        <taxon>Salicaceae</taxon>
        <taxon>Saliceae</taxon>
        <taxon>Salix</taxon>
    </lineage>
</organism>
<sequence length="208" mass="24534">MHLKIQSGEPGPRDIIRMILPGSEIPEWFGDKGIRSSLTIQLPSNCHQLKGITFCLVFLPPLPSHVMLYALKFCRIYLEFHDGDDDEDFFSKTVYSHYKFSMKRHLDHVFLKYRLYDESNNFNSCHSDHMFLQYELDFVDLLRKYSGKEVTFKFYIEMSNVASYVIRNEKSDVIREPCELKSCGVYLHFDENIRADDTLSVRDIVCYE</sequence>
<accession>A0A9Q0T113</accession>
<keyword evidence="5" id="KW-1185">Reference proteome</keyword>
<evidence type="ECO:0000259" key="3">
    <source>
        <dbReference type="Pfam" id="PF20160"/>
    </source>
</evidence>
<protein>
    <recommendedName>
        <fullName evidence="3">C-JID domain-containing protein</fullName>
    </recommendedName>
</protein>
<dbReference type="AlphaFoldDB" id="A0A9Q0T113"/>
<dbReference type="EMBL" id="JAPFFL010000010">
    <property type="protein sequence ID" value="KAJ6696723.1"/>
    <property type="molecule type" value="Genomic_DNA"/>
</dbReference>
<evidence type="ECO:0000313" key="4">
    <source>
        <dbReference type="EMBL" id="KAJ6696723.1"/>
    </source>
</evidence>
<gene>
    <name evidence="4" type="ORF">OIU85_003106</name>
</gene>
<dbReference type="OrthoDB" id="850331at2759"/>
<dbReference type="Proteomes" id="UP001151529">
    <property type="component" value="Chromosome 19"/>
</dbReference>
<keyword evidence="1" id="KW-0433">Leucine-rich repeat</keyword>
<name>A0A9Q0T113_SALVM</name>
<keyword evidence="2" id="KW-0677">Repeat</keyword>
<dbReference type="Pfam" id="PF20160">
    <property type="entry name" value="C-JID"/>
    <property type="match status" value="1"/>
</dbReference>
<evidence type="ECO:0000313" key="5">
    <source>
        <dbReference type="Proteomes" id="UP001151529"/>
    </source>
</evidence>
<evidence type="ECO:0000256" key="1">
    <source>
        <dbReference type="ARBA" id="ARBA00022614"/>
    </source>
</evidence>
<evidence type="ECO:0000256" key="2">
    <source>
        <dbReference type="ARBA" id="ARBA00022737"/>
    </source>
</evidence>
<reference evidence="4" key="1">
    <citation type="submission" date="2022-11" db="EMBL/GenBank/DDBJ databases">
        <authorList>
            <person name="Hyden B.L."/>
            <person name="Feng K."/>
            <person name="Yates T."/>
            <person name="Jawdy S."/>
            <person name="Smart L.B."/>
            <person name="Muchero W."/>
        </authorList>
    </citation>
    <scope>NUCLEOTIDE SEQUENCE</scope>
    <source>
        <tissue evidence="4">Shoot tip</tissue>
    </source>
</reference>